<dbReference type="Pfam" id="PF07715">
    <property type="entry name" value="Plug"/>
    <property type="match status" value="1"/>
</dbReference>
<gene>
    <name evidence="13" type="primary">fepA_1</name>
    <name evidence="14" type="synonym">fepA_11</name>
    <name evidence="13" type="ORF">ERS852380_00799</name>
    <name evidence="14" type="ORF">ERS852560_03543</name>
    <name evidence="17" type="ORF">GKD54_15620</name>
    <name evidence="15" type="ORF">GKD58_14725</name>
    <name evidence="16" type="ORF">GKD67_18675</name>
    <name evidence="18" type="ORF">GKD68_16640</name>
</gene>
<evidence type="ECO:0000256" key="6">
    <source>
        <dbReference type="ARBA" id="ARBA00023136"/>
    </source>
</evidence>
<keyword evidence="4 8" id="KW-0812">Transmembrane</keyword>
<dbReference type="EMBL" id="CYYK01000002">
    <property type="protein sequence ID" value="CUN66055.1"/>
    <property type="molecule type" value="Genomic_DNA"/>
</dbReference>
<reference evidence="21 22" key="2">
    <citation type="journal article" date="2019" name="Nat. Med.">
        <title>A library of human gut bacterial isolates paired with longitudinal multiomics data enables mechanistic microbiome research.</title>
        <authorList>
            <person name="Poyet M."/>
            <person name="Groussin M."/>
            <person name="Gibbons S.M."/>
            <person name="Avila-Pacheco J."/>
            <person name="Jiang X."/>
            <person name="Kearney S.M."/>
            <person name="Perrotta A.R."/>
            <person name="Berdy B."/>
            <person name="Zhao S."/>
            <person name="Lieberman T.D."/>
            <person name="Swanson P.K."/>
            <person name="Smith M."/>
            <person name="Roesemann S."/>
            <person name="Alexander J.E."/>
            <person name="Rich S.A."/>
            <person name="Livny J."/>
            <person name="Vlamakis H."/>
            <person name="Clish C."/>
            <person name="Bullock K."/>
            <person name="Deik A."/>
            <person name="Scott J."/>
            <person name="Pierce K.A."/>
            <person name="Xavier R.J."/>
            <person name="Alm E.J."/>
        </authorList>
    </citation>
    <scope>NUCLEOTIDE SEQUENCE [LARGE SCALE GENOMIC DNA]</scope>
    <source>
        <strain evidence="17 24">BIOML-A10</strain>
        <strain evidence="15 22">BIOML-A11</strain>
        <strain evidence="18 21">BIOML-A2</strain>
        <strain evidence="16 23">BIOML-A9</strain>
    </source>
</reference>
<evidence type="ECO:0000256" key="9">
    <source>
        <dbReference type="RuleBase" id="RU003357"/>
    </source>
</evidence>
<evidence type="ECO:0000256" key="1">
    <source>
        <dbReference type="ARBA" id="ARBA00004571"/>
    </source>
</evidence>
<dbReference type="NCBIfam" id="TIGR04056">
    <property type="entry name" value="OMP_RagA_SusC"/>
    <property type="match status" value="1"/>
</dbReference>
<evidence type="ECO:0000313" key="16">
    <source>
        <dbReference type="EMBL" id="MRY95219.1"/>
    </source>
</evidence>
<evidence type="ECO:0000313" key="22">
    <source>
        <dbReference type="Proteomes" id="UP000450599"/>
    </source>
</evidence>
<sequence length="1077" mass="119324">MNSTIKKTTLFLGACMAFQLGGIPQMLAAPSTSMEVMQQTKRITGTVKDATGMEVIGANVIVKGTTNGVITDLDGKFSLEAAPGSIIEISYIGYMTQEIPVTAQTSDLQITLKEDSQSLDEVVVVGYGVQKKKLVTGATLQVKGENIQKLNTTNPLGALQSQSPGVNIVANSGQPGKSFDINIRGAGTNGSTTPLYIIDGVEGDINSLSPADIESLDVLKDAASAAIYGSRAANGVVLITTKQGKQGKLQVSYDGYVGFQNVYKMPDLLNAKEYMAVMDQLNFNTGNQPYTWTNYMSQEQYNRYMSGEDEGTNWLDAIRNKNAITTSHSLNLAGGTERSKFSTGVSYTKQEGTLGKPVASDYQRFTVRMNSEHILWKEGDLDIITFGENLYYNHNESSGISEGNQYGNDISWMLRANPLVPIYNENGDYYMYDDLNKAGWFNYNSYTSNPIAAMVNSSRGNNKSKNYGLTMVGYLKVQPIKGLVYKGQVSYKQNSSSYRGYSPAYKLTSTDQKLTNEVTQNMTTGWDWQIENTLSYTFNIEKHNFDVLVGQSFKKSGFGMGEYLEATANDLLFSDWDRAYISNSMASQPTSAKGYPTGDNALASFFGRINYNFNEKYMASVILRTDGSSNFARGKRWGTFPSVSAGWVVSNEDFMESTHDWMDFLKIRASWGQNGNCNIDNFQYFSTVAFDHLGQYSFGNNKGTATQGGYASIMPNEDVTWETSEQLDLGLDARFLSGRLSLNFDWYNKKTKDLLIVAPILDSYGTNAPYINGGTVENKGVEIGLGWNDQKGDWTYGVNLNLAHNKNEVTQINNKDGYILGPDKVLAENTRPVSRMEVGHPIGYFWAYKTEGVMQNADDVQAYLDKNCKGNAANSLQGSSIQPGDLKFVDVNGDGVINEDDKTEVGNPHPDITMGLSFNVGYKGFDLAVTTYGAFGQQNMRSYRKFTDGNVENYTSEVFEYWHGEGTSNRYPRLVPGNTGVNFQQISDIFVEDASYFRIQNVTLGYDFKNLWKNCPLPQLRLYVSAQNLFTFTGYKGMDPEIGTNDSYREDNPWARGIDLGSYPSPRTYMVGVNIKF</sequence>
<dbReference type="Pfam" id="PF13715">
    <property type="entry name" value="CarbopepD_reg_2"/>
    <property type="match status" value="1"/>
</dbReference>
<dbReference type="Gene3D" id="2.170.130.10">
    <property type="entry name" value="TonB-dependent receptor, plug domain"/>
    <property type="match status" value="1"/>
</dbReference>
<evidence type="ECO:0000259" key="11">
    <source>
        <dbReference type="Pfam" id="PF00593"/>
    </source>
</evidence>
<dbReference type="EMBL" id="WKMX01000015">
    <property type="protein sequence ID" value="MRZ07609.1"/>
    <property type="molecule type" value="Genomic_DNA"/>
</dbReference>
<keyword evidence="5 9" id="KW-0798">TonB box</keyword>
<proteinExistence type="inferred from homology"/>
<dbReference type="Proteomes" id="UP000095455">
    <property type="component" value="Unassembled WGS sequence"/>
</dbReference>
<feature type="chain" id="PRO_5014533270" evidence="10">
    <location>
        <begin position="29"/>
        <end position="1077"/>
    </location>
</feature>
<dbReference type="EMBL" id="WKNE01000015">
    <property type="protein sequence ID" value="MRZ56337.1"/>
    <property type="molecule type" value="Genomic_DNA"/>
</dbReference>
<dbReference type="Gene3D" id="2.60.40.1120">
    <property type="entry name" value="Carboxypeptidase-like, regulatory domain"/>
    <property type="match status" value="1"/>
</dbReference>
<keyword evidence="2 8" id="KW-0813">Transport</keyword>
<evidence type="ECO:0000313" key="23">
    <source>
        <dbReference type="Proteomes" id="UP000461276"/>
    </source>
</evidence>
<dbReference type="Proteomes" id="UP000461276">
    <property type="component" value="Unassembled WGS sequence"/>
</dbReference>
<dbReference type="RefSeq" id="WP_009276810.1">
    <property type="nucleotide sequence ID" value="NZ_CABMKT010000001.1"/>
</dbReference>
<keyword evidence="7 8" id="KW-0998">Cell outer membrane</keyword>
<dbReference type="Gene3D" id="2.40.170.20">
    <property type="entry name" value="TonB-dependent receptor, beta-barrel domain"/>
    <property type="match status" value="1"/>
</dbReference>
<dbReference type="InterPro" id="IPR012910">
    <property type="entry name" value="Plug_dom"/>
</dbReference>
<keyword evidence="6 8" id="KW-0472">Membrane</keyword>
<dbReference type="InterPro" id="IPR008969">
    <property type="entry name" value="CarboxyPept-like_regulatory"/>
</dbReference>
<dbReference type="EMBL" id="WKMW01000015">
    <property type="protein sequence ID" value="MRY85496.1"/>
    <property type="molecule type" value="Genomic_DNA"/>
</dbReference>
<dbReference type="Proteomes" id="UP000095332">
    <property type="component" value="Unassembled WGS sequence"/>
</dbReference>
<evidence type="ECO:0000313" key="13">
    <source>
        <dbReference type="EMBL" id="CUN66055.1"/>
    </source>
</evidence>
<dbReference type="FunFam" id="2.60.40.1120:FF:000003">
    <property type="entry name" value="Outer membrane protein Omp121"/>
    <property type="match status" value="1"/>
</dbReference>
<keyword evidence="3 8" id="KW-1134">Transmembrane beta strand</keyword>
<evidence type="ECO:0000313" key="15">
    <source>
        <dbReference type="EMBL" id="MRY85496.1"/>
    </source>
</evidence>
<dbReference type="EMBL" id="WKMY01000017">
    <property type="protein sequence ID" value="MRY95219.1"/>
    <property type="molecule type" value="Genomic_DNA"/>
</dbReference>
<evidence type="ECO:0000313" key="17">
    <source>
        <dbReference type="EMBL" id="MRZ07609.1"/>
    </source>
</evidence>
<dbReference type="NCBIfam" id="TIGR04057">
    <property type="entry name" value="SusC_RagA_signa"/>
    <property type="match status" value="1"/>
</dbReference>
<dbReference type="AlphaFoldDB" id="A0A173YSN7"/>
<evidence type="ECO:0000313" key="20">
    <source>
        <dbReference type="Proteomes" id="UP000095455"/>
    </source>
</evidence>
<dbReference type="OMA" id="DFMESTH"/>
<comment type="subcellular location">
    <subcellularLocation>
        <location evidence="1 8">Cell outer membrane</location>
        <topology evidence="1 8">Multi-pass membrane protein</topology>
    </subcellularLocation>
</comment>
<evidence type="ECO:0000313" key="19">
    <source>
        <dbReference type="Proteomes" id="UP000095332"/>
    </source>
</evidence>
<evidence type="ECO:0000313" key="21">
    <source>
        <dbReference type="Proteomes" id="UP000432516"/>
    </source>
</evidence>
<dbReference type="Proteomes" id="UP000471216">
    <property type="component" value="Unassembled WGS sequence"/>
</dbReference>
<keyword evidence="13" id="KW-0675">Receptor</keyword>
<dbReference type="PROSITE" id="PS52016">
    <property type="entry name" value="TONB_DEPENDENT_REC_3"/>
    <property type="match status" value="1"/>
</dbReference>
<dbReference type="InterPro" id="IPR023997">
    <property type="entry name" value="TonB-dep_OMP_SusC/RagA_CS"/>
</dbReference>
<organism evidence="15 22">
    <name type="scientific">Parabacteroides distasonis</name>
    <dbReference type="NCBI Taxonomy" id="823"/>
    <lineage>
        <taxon>Bacteria</taxon>
        <taxon>Pseudomonadati</taxon>
        <taxon>Bacteroidota</taxon>
        <taxon>Bacteroidia</taxon>
        <taxon>Bacteroidales</taxon>
        <taxon>Tannerellaceae</taxon>
        <taxon>Parabacteroides</taxon>
    </lineage>
</organism>
<accession>A0A173YSN7</accession>
<comment type="similarity">
    <text evidence="8 9">Belongs to the TonB-dependent receptor family.</text>
</comment>
<keyword evidence="10" id="KW-0732">Signal</keyword>
<feature type="signal peptide" evidence="10">
    <location>
        <begin position="1"/>
        <end position="28"/>
    </location>
</feature>
<protein>
    <submittedName>
        <fullName evidence="13">Enterobactin outer-membrane receptor</fullName>
    </submittedName>
    <submittedName>
        <fullName evidence="15">SusC/RagA family TonB-linked outer membrane protein</fullName>
    </submittedName>
</protein>
<dbReference type="Proteomes" id="UP000432516">
    <property type="component" value="Unassembled WGS sequence"/>
</dbReference>
<evidence type="ECO:0000313" key="14">
    <source>
        <dbReference type="EMBL" id="CUQ50568.1"/>
    </source>
</evidence>
<dbReference type="InterPro" id="IPR039426">
    <property type="entry name" value="TonB-dep_rcpt-like"/>
</dbReference>
<feature type="domain" description="TonB-dependent receptor plug" evidence="12">
    <location>
        <begin position="133"/>
        <end position="236"/>
    </location>
</feature>
<dbReference type="GO" id="GO:0009279">
    <property type="term" value="C:cell outer membrane"/>
    <property type="evidence" value="ECO:0007669"/>
    <property type="project" value="UniProtKB-SubCell"/>
</dbReference>
<evidence type="ECO:0000256" key="10">
    <source>
        <dbReference type="SAM" id="SignalP"/>
    </source>
</evidence>
<reference evidence="19 20" key="1">
    <citation type="submission" date="2015-09" db="EMBL/GenBank/DDBJ databases">
        <authorList>
            <consortium name="Pathogen Informatics"/>
        </authorList>
    </citation>
    <scope>NUCLEOTIDE SEQUENCE [LARGE SCALE GENOMIC DNA]</scope>
    <source>
        <strain evidence="13 20">2789STDY5608822</strain>
        <strain evidence="14 19">2789STDY5834948</strain>
    </source>
</reference>
<evidence type="ECO:0000256" key="3">
    <source>
        <dbReference type="ARBA" id="ARBA00022452"/>
    </source>
</evidence>
<dbReference type="SUPFAM" id="SSF56935">
    <property type="entry name" value="Porins"/>
    <property type="match status" value="1"/>
</dbReference>
<dbReference type="InterPro" id="IPR036942">
    <property type="entry name" value="Beta-barrel_TonB_sf"/>
</dbReference>
<evidence type="ECO:0000259" key="12">
    <source>
        <dbReference type="Pfam" id="PF07715"/>
    </source>
</evidence>
<dbReference type="Proteomes" id="UP000450599">
    <property type="component" value="Unassembled WGS sequence"/>
</dbReference>
<evidence type="ECO:0000256" key="4">
    <source>
        <dbReference type="ARBA" id="ARBA00022692"/>
    </source>
</evidence>
<evidence type="ECO:0000256" key="7">
    <source>
        <dbReference type="ARBA" id="ARBA00023237"/>
    </source>
</evidence>
<name>A0A173YSN7_PARDI</name>
<evidence type="ECO:0000256" key="5">
    <source>
        <dbReference type="ARBA" id="ARBA00023077"/>
    </source>
</evidence>
<evidence type="ECO:0000256" key="2">
    <source>
        <dbReference type="ARBA" id="ARBA00022448"/>
    </source>
</evidence>
<dbReference type="InterPro" id="IPR037066">
    <property type="entry name" value="Plug_dom_sf"/>
</dbReference>
<dbReference type="InterPro" id="IPR000531">
    <property type="entry name" value="Beta-barrel_TonB"/>
</dbReference>
<evidence type="ECO:0000313" key="24">
    <source>
        <dbReference type="Proteomes" id="UP000471216"/>
    </source>
</evidence>
<dbReference type="SUPFAM" id="SSF49464">
    <property type="entry name" value="Carboxypeptidase regulatory domain-like"/>
    <property type="match status" value="1"/>
</dbReference>
<feature type="domain" description="TonB-dependent receptor-like beta-barrel" evidence="11">
    <location>
        <begin position="423"/>
        <end position="1029"/>
    </location>
</feature>
<dbReference type="EMBL" id="CZBM01000017">
    <property type="protein sequence ID" value="CUQ50568.1"/>
    <property type="molecule type" value="Genomic_DNA"/>
</dbReference>
<evidence type="ECO:0000313" key="18">
    <source>
        <dbReference type="EMBL" id="MRZ56337.1"/>
    </source>
</evidence>
<dbReference type="Pfam" id="PF00593">
    <property type="entry name" value="TonB_dep_Rec_b-barrel"/>
    <property type="match status" value="1"/>
</dbReference>
<dbReference type="InterPro" id="IPR023996">
    <property type="entry name" value="TonB-dep_OMP_SusC/RagA"/>
</dbReference>
<evidence type="ECO:0000256" key="8">
    <source>
        <dbReference type="PROSITE-ProRule" id="PRU01360"/>
    </source>
</evidence>